<reference evidence="2 3" key="1">
    <citation type="submission" date="2019-05" db="EMBL/GenBank/DDBJ databases">
        <title>Genome sequencing of F202Z8.</title>
        <authorList>
            <person name="Kwon Y.M."/>
        </authorList>
    </citation>
    <scope>NUCLEOTIDE SEQUENCE [LARGE SCALE GENOMIC DNA]</scope>
    <source>
        <strain evidence="2 3">F202Z8</strain>
    </source>
</reference>
<protein>
    <submittedName>
        <fullName evidence="2">Uncharacterized protein</fullName>
    </submittedName>
</protein>
<dbReference type="EMBL" id="CP040710">
    <property type="protein sequence ID" value="QCX01151.1"/>
    <property type="molecule type" value="Genomic_DNA"/>
</dbReference>
<dbReference type="AlphaFoldDB" id="A0A5B7SW59"/>
<sequence>MESKETDRYSKLTRIQKLKIQAYRNVKEKKQASKTLKLTPAMRAGLRARIAQRAEKDPEYAKKVDRKIKEAQERNKKE</sequence>
<proteinExistence type="predicted"/>
<name>A0A5B7SW59_9FLAO</name>
<organism evidence="2 3">
    <name type="scientific">Aggregatimonas sangjinii</name>
    <dbReference type="NCBI Taxonomy" id="2583587"/>
    <lineage>
        <taxon>Bacteria</taxon>
        <taxon>Pseudomonadati</taxon>
        <taxon>Bacteroidota</taxon>
        <taxon>Flavobacteriia</taxon>
        <taxon>Flavobacteriales</taxon>
        <taxon>Flavobacteriaceae</taxon>
        <taxon>Aggregatimonas</taxon>
    </lineage>
</organism>
<feature type="region of interest" description="Disordered" evidence="1">
    <location>
        <begin position="53"/>
        <end position="78"/>
    </location>
</feature>
<dbReference type="KEGG" id="asag:FGM00_13905"/>
<dbReference type="RefSeq" id="WP_138853490.1">
    <property type="nucleotide sequence ID" value="NZ_CP040710.1"/>
</dbReference>
<evidence type="ECO:0000313" key="2">
    <source>
        <dbReference type="EMBL" id="QCX01151.1"/>
    </source>
</evidence>
<keyword evidence="3" id="KW-1185">Reference proteome</keyword>
<evidence type="ECO:0000256" key="1">
    <source>
        <dbReference type="SAM" id="MobiDB-lite"/>
    </source>
</evidence>
<accession>A0A5B7SW59</accession>
<evidence type="ECO:0000313" key="3">
    <source>
        <dbReference type="Proteomes" id="UP000310017"/>
    </source>
</evidence>
<gene>
    <name evidence="2" type="ORF">FGM00_13905</name>
</gene>
<dbReference type="Proteomes" id="UP000310017">
    <property type="component" value="Chromosome"/>
</dbReference>